<sequence length="150" mass="16631">MRQLGFHSTTVFAEQLATLDLTAAHAGILRAIAAESGRSQHDLSAYLGVVPARLVGYLDELEERGYLERRRNCADRRRNALYITAEGKKLLRRVVGLARQHDDQLGAALGPENTCVLLDLLTTVARHQGLTPYVHPGYGALDRWMAQSRP</sequence>
<dbReference type="PANTHER" id="PTHR33164">
    <property type="entry name" value="TRANSCRIPTIONAL REGULATOR, MARR FAMILY"/>
    <property type="match status" value="1"/>
</dbReference>
<evidence type="ECO:0000259" key="1">
    <source>
        <dbReference type="PROSITE" id="PS50995"/>
    </source>
</evidence>
<reference evidence="2 3" key="1">
    <citation type="submission" date="2016-12" db="EMBL/GenBank/DDBJ databases">
        <title>The new phylogeny of genus Mycobacterium.</title>
        <authorList>
            <person name="Tortoli E."/>
            <person name="Trovato A."/>
            <person name="Cirillo D.M."/>
        </authorList>
    </citation>
    <scope>NUCLEOTIDE SEQUENCE [LARGE SCALE GENOMIC DNA]</scope>
    <source>
        <strain evidence="2 3">DSM 44624</strain>
    </source>
</reference>
<name>A0AA91RG93_9MYCO</name>
<gene>
    <name evidence="2" type="ORF">BST20_22760</name>
</gene>
<dbReference type="InterPro" id="IPR036388">
    <property type="entry name" value="WH-like_DNA-bd_sf"/>
</dbReference>
<accession>A0AA91RG93</accession>
<evidence type="ECO:0000313" key="3">
    <source>
        <dbReference type="Proteomes" id="UP000192441"/>
    </source>
</evidence>
<dbReference type="PRINTS" id="PR00598">
    <property type="entry name" value="HTHMARR"/>
</dbReference>
<dbReference type="InterPro" id="IPR036390">
    <property type="entry name" value="WH_DNA-bd_sf"/>
</dbReference>
<dbReference type="Proteomes" id="UP000192441">
    <property type="component" value="Unassembled WGS sequence"/>
</dbReference>
<dbReference type="Pfam" id="PF12802">
    <property type="entry name" value="MarR_2"/>
    <property type="match status" value="1"/>
</dbReference>
<dbReference type="InterPro" id="IPR039422">
    <property type="entry name" value="MarR/SlyA-like"/>
</dbReference>
<organism evidence="2 3">
    <name type="scientific">Mycobacterium branderi</name>
    <dbReference type="NCBI Taxonomy" id="43348"/>
    <lineage>
        <taxon>Bacteria</taxon>
        <taxon>Bacillati</taxon>
        <taxon>Actinomycetota</taxon>
        <taxon>Actinomycetes</taxon>
        <taxon>Mycobacteriales</taxon>
        <taxon>Mycobacteriaceae</taxon>
        <taxon>Mycobacterium</taxon>
    </lineage>
</organism>
<dbReference type="AlphaFoldDB" id="A0AA91RG93"/>
<dbReference type="PANTHER" id="PTHR33164:SF89">
    <property type="entry name" value="MARR FAMILY REGULATORY PROTEIN"/>
    <property type="match status" value="1"/>
</dbReference>
<dbReference type="GO" id="GO:0006950">
    <property type="term" value="P:response to stress"/>
    <property type="evidence" value="ECO:0007669"/>
    <property type="project" value="TreeGrafter"/>
</dbReference>
<evidence type="ECO:0000313" key="2">
    <source>
        <dbReference type="EMBL" id="ORA33384.1"/>
    </source>
</evidence>
<dbReference type="SUPFAM" id="SSF46785">
    <property type="entry name" value="Winged helix' DNA-binding domain"/>
    <property type="match status" value="1"/>
</dbReference>
<protein>
    <submittedName>
        <fullName evidence="2">MarR family transcriptional regulator</fullName>
    </submittedName>
</protein>
<dbReference type="PROSITE" id="PS50995">
    <property type="entry name" value="HTH_MARR_2"/>
    <property type="match status" value="1"/>
</dbReference>
<dbReference type="GO" id="GO:0003700">
    <property type="term" value="F:DNA-binding transcription factor activity"/>
    <property type="evidence" value="ECO:0007669"/>
    <property type="project" value="InterPro"/>
</dbReference>
<feature type="domain" description="HTH marR-type" evidence="1">
    <location>
        <begin position="1"/>
        <end position="126"/>
    </location>
</feature>
<dbReference type="SMART" id="SM00347">
    <property type="entry name" value="HTH_MARR"/>
    <property type="match status" value="1"/>
</dbReference>
<dbReference type="InterPro" id="IPR000835">
    <property type="entry name" value="HTH_MarR-typ"/>
</dbReference>
<dbReference type="Gene3D" id="1.10.10.10">
    <property type="entry name" value="Winged helix-like DNA-binding domain superfamily/Winged helix DNA-binding domain"/>
    <property type="match status" value="1"/>
</dbReference>
<proteinExistence type="predicted"/>
<dbReference type="EMBL" id="MVHM01000019">
    <property type="protein sequence ID" value="ORA33384.1"/>
    <property type="molecule type" value="Genomic_DNA"/>
</dbReference>
<comment type="caution">
    <text evidence="2">The sequence shown here is derived from an EMBL/GenBank/DDBJ whole genome shotgun (WGS) entry which is preliminary data.</text>
</comment>